<dbReference type="InterPro" id="IPR028082">
    <property type="entry name" value="Peripla_BP_I"/>
</dbReference>
<organism evidence="3">
    <name type="scientific">marine metagenome</name>
    <dbReference type="NCBI Taxonomy" id="408172"/>
    <lineage>
        <taxon>unclassified sequences</taxon>
        <taxon>metagenomes</taxon>
        <taxon>ecological metagenomes</taxon>
    </lineage>
</organism>
<evidence type="ECO:0000259" key="2">
    <source>
        <dbReference type="Pfam" id="PF00532"/>
    </source>
</evidence>
<dbReference type="Pfam" id="PF00532">
    <property type="entry name" value="Peripla_BP_1"/>
    <property type="match status" value="1"/>
</dbReference>
<sequence>MKTRLFWLATLVLACILSTGCEPSQLGESPDADALSPAEEKIRLGFLVKMPEELWFQNEWRFAQQCADKYGFGLIKVGTPDGEKLLSAIDVLAAKGAQGFVVCTPDVRLGPAVMAKARSHGMKVFTVDDQFVGADGEFMTVPHMGISAREIGRQVGRELYKEFVNRGWLTEETGALGVTFDELDTARDRTDGTIEALVEAGFARERIYLGAEKTTDIPGAFDAANIVLTQHPEVERWFVFSMNDEGVLGSVRALEGRGFSAANTIGIGIGAGTGLTEF</sequence>
<dbReference type="GO" id="GO:0030288">
    <property type="term" value="C:outer membrane-bounded periplasmic space"/>
    <property type="evidence" value="ECO:0007669"/>
    <property type="project" value="TreeGrafter"/>
</dbReference>
<dbReference type="AlphaFoldDB" id="A0A381XTD1"/>
<dbReference type="SUPFAM" id="SSF53822">
    <property type="entry name" value="Periplasmic binding protein-like I"/>
    <property type="match status" value="1"/>
</dbReference>
<feature type="non-terminal residue" evidence="3">
    <location>
        <position position="278"/>
    </location>
</feature>
<dbReference type="Gene3D" id="3.40.50.2300">
    <property type="match status" value="2"/>
</dbReference>
<evidence type="ECO:0000313" key="3">
    <source>
        <dbReference type="EMBL" id="SVA67732.1"/>
    </source>
</evidence>
<gene>
    <name evidence="3" type="ORF">METZ01_LOCUS120586</name>
</gene>
<accession>A0A381XTD1</accession>
<name>A0A381XTD1_9ZZZZ</name>
<feature type="domain" description="Periplasmic binding protein/LacI sugar binding" evidence="2">
    <location>
        <begin position="43"/>
        <end position="278"/>
    </location>
</feature>
<dbReference type="InterPro" id="IPR001761">
    <property type="entry name" value="Peripla_BP/Lac1_sug-bd_dom"/>
</dbReference>
<dbReference type="PANTHER" id="PTHR30036">
    <property type="entry name" value="D-XYLOSE-BINDING PERIPLASMIC PROTEIN"/>
    <property type="match status" value="1"/>
</dbReference>
<protein>
    <recommendedName>
        <fullName evidence="2">Periplasmic binding protein/LacI sugar binding domain-containing protein</fullName>
    </recommendedName>
</protein>
<dbReference type="PROSITE" id="PS51257">
    <property type="entry name" value="PROKAR_LIPOPROTEIN"/>
    <property type="match status" value="1"/>
</dbReference>
<dbReference type="GO" id="GO:0030246">
    <property type="term" value="F:carbohydrate binding"/>
    <property type="evidence" value="ECO:0007669"/>
    <property type="project" value="TreeGrafter"/>
</dbReference>
<evidence type="ECO:0000256" key="1">
    <source>
        <dbReference type="ARBA" id="ARBA00004196"/>
    </source>
</evidence>
<comment type="subcellular location">
    <subcellularLocation>
        <location evidence="1">Cell envelope</location>
    </subcellularLocation>
</comment>
<dbReference type="PANTHER" id="PTHR30036:SF6">
    <property type="entry name" value="L-ARABINOSE-BINDING PERIPLASMIC PROTEIN"/>
    <property type="match status" value="1"/>
</dbReference>
<proteinExistence type="predicted"/>
<dbReference type="EMBL" id="UINC01016229">
    <property type="protein sequence ID" value="SVA67732.1"/>
    <property type="molecule type" value="Genomic_DNA"/>
</dbReference>
<dbReference type="InterPro" id="IPR050555">
    <property type="entry name" value="Bact_Solute-Bind_Prot2"/>
</dbReference>
<reference evidence="3" key="1">
    <citation type="submission" date="2018-05" db="EMBL/GenBank/DDBJ databases">
        <authorList>
            <person name="Lanie J.A."/>
            <person name="Ng W.-L."/>
            <person name="Kazmierczak K.M."/>
            <person name="Andrzejewski T.M."/>
            <person name="Davidsen T.M."/>
            <person name="Wayne K.J."/>
            <person name="Tettelin H."/>
            <person name="Glass J.I."/>
            <person name="Rusch D."/>
            <person name="Podicherti R."/>
            <person name="Tsui H.-C.T."/>
            <person name="Winkler M.E."/>
        </authorList>
    </citation>
    <scope>NUCLEOTIDE SEQUENCE</scope>
</reference>